<evidence type="ECO:0000313" key="2">
    <source>
        <dbReference type="EMBL" id="MDM1050107.1"/>
    </source>
</evidence>
<comment type="caution">
    <text evidence="2">The sequence shown here is derived from an EMBL/GenBank/DDBJ whole genome shotgun (WGS) entry which is preliminary data.</text>
</comment>
<organism evidence="2 3">
    <name type="scientific">Sphingobacterium hotanense</name>
    <dbReference type="NCBI Taxonomy" id="649196"/>
    <lineage>
        <taxon>Bacteria</taxon>
        <taxon>Pseudomonadati</taxon>
        <taxon>Bacteroidota</taxon>
        <taxon>Sphingobacteriia</taxon>
        <taxon>Sphingobacteriales</taxon>
        <taxon>Sphingobacteriaceae</taxon>
        <taxon>Sphingobacterium</taxon>
    </lineage>
</organism>
<protein>
    <recommendedName>
        <fullName evidence="4">DUF4843 domain-containing protein</fullName>
    </recommendedName>
</protein>
<feature type="signal peptide" evidence="1">
    <location>
        <begin position="1"/>
        <end position="27"/>
    </location>
</feature>
<proteinExistence type="predicted"/>
<reference evidence="2" key="2">
    <citation type="journal article" date="2022" name="Sci. Total Environ.">
        <title>Prevalence, transmission, and molecular epidemiology of tet(X)-positive bacteria among humans, animals, and environmental niches in China: An epidemiological, and genomic-based study.</title>
        <authorList>
            <person name="Dong N."/>
            <person name="Zeng Y."/>
            <person name="Cai C."/>
            <person name="Sun C."/>
            <person name="Lu J."/>
            <person name="Liu C."/>
            <person name="Zhou H."/>
            <person name="Sun Q."/>
            <person name="Shu L."/>
            <person name="Wang H."/>
            <person name="Wang Y."/>
            <person name="Wang S."/>
            <person name="Wu C."/>
            <person name="Chan E.W."/>
            <person name="Chen G."/>
            <person name="Shen Z."/>
            <person name="Chen S."/>
            <person name="Zhang R."/>
        </authorList>
    </citation>
    <scope>NUCLEOTIDE SEQUENCE</scope>
    <source>
        <strain evidence="2">R1692</strain>
    </source>
</reference>
<name>A0ABT7NS88_9SPHI</name>
<evidence type="ECO:0000313" key="3">
    <source>
        <dbReference type="Proteomes" id="UP001170954"/>
    </source>
</evidence>
<evidence type="ECO:0008006" key="4">
    <source>
        <dbReference type="Google" id="ProtNLM"/>
    </source>
</evidence>
<dbReference type="Proteomes" id="UP001170954">
    <property type="component" value="Unassembled WGS sequence"/>
</dbReference>
<evidence type="ECO:0000256" key="1">
    <source>
        <dbReference type="SAM" id="SignalP"/>
    </source>
</evidence>
<gene>
    <name evidence="2" type="ORF">HX018_17860</name>
</gene>
<feature type="chain" id="PRO_5046233945" description="DUF4843 domain-containing protein" evidence="1">
    <location>
        <begin position="28"/>
        <end position="179"/>
    </location>
</feature>
<reference evidence="2" key="1">
    <citation type="submission" date="2020-06" db="EMBL/GenBank/DDBJ databases">
        <authorList>
            <person name="Dong N."/>
        </authorList>
    </citation>
    <scope>NUCLEOTIDE SEQUENCE</scope>
    <source>
        <strain evidence="2">R1692</strain>
    </source>
</reference>
<keyword evidence="3" id="KW-1185">Reference proteome</keyword>
<accession>A0ABT7NS88</accession>
<sequence>MKKKINHIRNRASQILLLVMAVTSLFACKEDREVLPGLPEYEHHYYVVYMPNNNSAVTVKRSQTALLELPVQFYSEFERNYDAIAHYVVSVDGINNPAELGKDFEVVDASGNKISPIAGKYQIVFPGAKKAQAKIYIKLLNNTAATGRRSVAINLVDNIQEQFRVDVFSTAFKRTVNID</sequence>
<dbReference type="EMBL" id="JACAGK010000071">
    <property type="protein sequence ID" value="MDM1050107.1"/>
    <property type="molecule type" value="Genomic_DNA"/>
</dbReference>
<dbReference type="PROSITE" id="PS51257">
    <property type="entry name" value="PROKAR_LIPOPROTEIN"/>
    <property type="match status" value="1"/>
</dbReference>
<dbReference type="RefSeq" id="WP_286652268.1">
    <property type="nucleotide sequence ID" value="NZ_JACAGK010000071.1"/>
</dbReference>
<keyword evidence="1" id="KW-0732">Signal</keyword>